<evidence type="ECO:0000313" key="2">
    <source>
        <dbReference type="Proteomes" id="UP001345013"/>
    </source>
</evidence>
<organism evidence="1 2">
    <name type="scientific">Lithohypha guttulata</name>
    <dbReference type="NCBI Taxonomy" id="1690604"/>
    <lineage>
        <taxon>Eukaryota</taxon>
        <taxon>Fungi</taxon>
        <taxon>Dikarya</taxon>
        <taxon>Ascomycota</taxon>
        <taxon>Pezizomycotina</taxon>
        <taxon>Eurotiomycetes</taxon>
        <taxon>Chaetothyriomycetidae</taxon>
        <taxon>Chaetothyriales</taxon>
        <taxon>Trichomeriaceae</taxon>
        <taxon>Lithohypha</taxon>
    </lineage>
</organism>
<name>A0ABR0KM83_9EURO</name>
<sequence length="135" mass="15701">MKCDWRNDPEAVKQLELYLQRLDIFWDMPNRCFTDPGFQRIDPFAADRVKQQLEATKEPKAAVYHSRSFTGFRQKWHSLRASGGPQKTAGPGSCIGSVLFQVPLAPCCQDHRSLDMWYGRMRKDRQDDDQCLSQF</sequence>
<accession>A0ABR0KM83</accession>
<reference evidence="1 2" key="1">
    <citation type="submission" date="2023-08" db="EMBL/GenBank/DDBJ databases">
        <title>Black Yeasts Isolated from many extreme environments.</title>
        <authorList>
            <person name="Coleine C."/>
            <person name="Stajich J.E."/>
            <person name="Selbmann L."/>
        </authorList>
    </citation>
    <scope>NUCLEOTIDE SEQUENCE [LARGE SCALE GENOMIC DNA]</scope>
    <source>
        <strain evidence="1 2">CCFEE 5885</strain>
    </source>
</reference>
<comment type="caution">
    <text evidence="1">The sequence shown here is derived from an EMBL/GenBank/DDBJ whole genome shotgun (WGS) entry which is preliminary data.</text>
</comment>
<proteinExistence type="predicted"/>
<evidence type="ECO:0000313" key="1">
    <source>
        <dbReference type="EMBL" id="KAK5100695.1"/>
    </source>
</evidence>
<dbReference type="Proteomes" id="UP001345013">
    <property type="component" value="Unassembled WGS sequence"/>
</dbReference>
<gene>
    <name evidence="1" type="ORF">LTR24_000841</name>
</gene>
<keyword evidence="2" id="KW-1185">Reference proteome</keyword>
<dbReference type="EMBL" id="JAVRRG010000006">
    <property type="protein sequence ID" value="KAK5100695.1"/>
    <property type="molecule type" value="Genomic_DNA"/>
</dbReference>
<protein>
    <submittedName>
        <fullName evidence="1">Uncharacterized protein</fullName>
    </submittedName>
</protein>